<sequence length="180" mass="19482">MPPRLRKLALIVHITSSVGWLGAVLAFLALSVVGLTSQDPATVRGVYLVMEPAAWYALVPLAFAALLTGIVQSLGTPWGLFRHYWVLFKLLINAVAAVVLLIYMGTFRSMAHRAADPDAELSSVRNFSPVLHSVLALVVLLLAMVLAVYKPRGVTPFGQRERRTQREGRSAPGAVSVPQA</sequence>
<protein>
    <recommendedName>
        <fullName evidence="5">DUF2269 domain-containing protein</fullName>
    </recommendedName>
</protein>
<feature type="transmembrane region" description="Helical" evidence="2">
    <location>
        <begin position="12"/>
        <end position="33"/>
    </location>
</feature>
<feature type="compositionally biased region" description="Basic and acidic residues" evidence="1">
    <location>
        <begin position="159"/>
        <end position="169"/>
    </location>
</feature>
<feature type="region of interest" description="Disordered" evidence="1">
    <location>
        <begin position="159"/>
        <end position="180"/>
    </location>
</feature>
<evidence type="ECO:0008006" key="5">
    <source>
        <dbReference type="Google" id="ProtNLM"/>
    </source>
</evidence>
<evidence type="ECO:0000313" key="4">
    <source>
        <dbReference type="Proteomes" id="UP001501455"/>
    </source>
</evidence>
<keyword evidence="2" id="KW-0472">Membrane</keyword>
<evidence type="ECO:0000256" key="2">
    <source>
        <dbReference type="SAM" id="Phobius"/>
    </source>
</evidence>
<accession>A0ABP6TMD0</accession>
<reference evidence="4" key="1">
    <citation type="journal article" date="2019" name="Int. J. Syst. Evol. Microbiol.">
        <title>The Global Catalogue of Microorganisms (GCM) 10K type strain sequencing project: providing services to taxonomists for standard genome sequencing and annotation.</title>
        <authorList>
            <consortium name="The Broad Institute Genomics Platform"/>
            <consortium name="The Broad Institute Genome Sequencing Center for Infectious Disease"/>
            <person name="Wu L."/>
            <person name="Ma J."/>
        </authorList>
    </citation>
    <scope>NUCLEOTIDE SEQUENCE [LARGE SCALE GENOMIC DNA]</scope>
    <source>
        <strain evidence="4">JCM 4816</strain>
    </source>
</reference>
<feature type="transmembrane region" description="Helical" evidence="2">
    <location>
        <begin position="86"/>
        <end position="107"/>
    </location>
</feature>
<gene>
    <name evidence="3" type="ORF">GCM10019016_029910</name>
</gene>
<keyword evidence="2" id="KW-1133">Transmembrane helix</keyword>
<keyword evidence="4" id="KW-1185">Reference proteome</keyword>
<name>A0ABP6TMD0_9ACTN</name>
<feature type="transmembrane region" description="Helical" evidence="2">
    <location>
        <begin position="127"/>
        <end position="149"/>
    </location>
</feature>
<organism evidence="3 4">
    <name type="scientific">Streptomyces prasinosporus</name>
    <dbReference type="NCBI Taxonomy" id="68256"/>
    <lineage>
        <taxon>Bacteria</taxon>
        <taxon>Bacillati</taxon>
        <taxon>Actinomycetota</taxon>
        <taxon>Actinomycetes</taxon>
        <taxon>Kitasatosporales</taxon>
        <taxon>Streptomycetaceae</taxon>
        <taxon>Streptomyces</taxon>
        <taxon>Streptomyces albogriseolus group</taxon>
    </lineage>
</organism>
<proteinExistence type="predicted"/>
<evidence type="ECO:0000313" key="3">
    <source>
        <dbReference type="EMBL" id="GAA3495890.1"/>
    </source>
</evidence>
<keyword evidence="2" id="KW-0812">Transmembrane</keyword>
<dbReference type="EMBL" id="BAAAXF010000021">
    <property type="protein sequence ID" value="GAA3495890.1"/>
    <property type="molecule type" value="Genomic_DNA"/>
</dbReference>
<comment type="caution">
    <text evidence="3">The sequence shown here is derived from an EMBL/GenBank/DDBJ whole genome shotgun (WGS) entry which is preliminary data.</text>
</comment>
<dbReference type="Proteomes" id="UP001501455">
    <property type="component" value="Unassembled WGS sequence"/>
</dbReference>
<evidence type="ECO:0000256" key="1">
    <source>
        <dbReference type="SAM" id="MobiDB-lite"/>
    </source>
</evidence>
<feature type="transmembrane region" description="Helical" evidence="2">
    <location>
        <begin position="53"/>
        <end position="74"/>
    </location>
</feature>